<evidence type="ECO:0000256" key="1">
    <source>
        <dbReference type="SAM" id="Coils"/>
    </source>
</evidence>
<dbReference type="Proteomes" id="UP001150062">
    <property type="component" value="Unassembled WGS sequence"/>
</dbReference>
<accession>A0ABQ8Y119</accession>
<proteinExistence type="predicted"/>
<evidence type="ECO:0000313" key="3">
    <source>
        <dbReference type="EMBL" id="KAJ6238556.1"/>
    </source>
</evidence>
<name>A0ABQ8Y119_9EUKA</name>
<keyword evidence="1" id="KW-0175">Coiled coil</keyword>
<feature type="compositionally biased region" description="Low complexity" evidence="2">
    <location>
        <begin position="85"/>
        <end position="114"/>
    </location>
</feature>
<organism evidence="3 4">
    <name type="scientific">Anaeramoeba flamelloides</name>
    <dbReference type="NCBI Taxonomy" id="1746091"/>
    <lineage>
        <taxon>Eukaryota</taxon>
        <taxon>Metamonada</taxon>
        <taxon>Anaeramoebidae</taxon>
        <taxon>Anaeramoeba</taxon>
    </lineage>
</organism>
<reference evidence="3" key="1">
    <citation type="submission" date="2022-08" db="EMBL/GenBank/DDBJ databases">
        <title>Novel sulfate-reducing endosymbionts in the free-living metamonad Anaeramoeba.</title>
        <authorList>
            <person name="Jerlstrom-Hultqvist J."/>
            <person name="Cepicka I."/>
            <person name="Gallot-Lavallee L."/>
            <person name="Salas-Leiva D."/>
            <person name="Curtis B.A."/>
            <person name="Zahonova K."/>
            <person name="Pipaliya S."/>
            <person name="Dacks J."/>
            <person name="Roger A.J."/>
        </authorList>
    </citation>
    <scope>NUCLEOTIDE SEQUENCE</scope>
    <source>
        <strain evidence="3">Schooner1</strain>
    </source>
</reference>
<comment type="caution">
    <text evidence="3">The sequence shown here is derived from an EMBL/GenBank/DDBJ whole genome shotgun (WGS) entry which is preliminary data.</text>
</comment>
<feature type="coiled-coil region" evidence="1">
    <location>
        <begin position="134"/>
        <end position="196"/>
    </location>
</feature>
<sequence>MCTKLELGNPNKTKFSQIFPLEKKKNTLTDRSNQQKKCFQNHILQELCNLKFRLHLLSNQFGIDLSHLEKKKTSEKTVLKKNNSTRNKNPNIKVNNKINTKTTPKTKTNTTPNISAITNNVSRKRKKSNQFSTKEGSIIQLDNLNDQIKKEQKKNVLLENEISNMKKKDSLIQDQNKQLKKQIIELQLKFQIQLQEQLKQEKQNNINCPITFSLLNKILNS</sequence>
<protein>
    <submittedName>
        <fullName evidence="3">Uncharacterized protein</fullName>
    </submittedName>
</protein>
<evidence type="ECO:0000313" key="4">
    <source>
        <dbReference type="Proteomes" id="UP001150062"/>
    </source>
</evidence>
<dbReference type="EMBL" id="JAOAOG010000232">
    <property type="protein sequence ID" value="KAJ6238556.1"/>
    <property type="molecule type" value="Genomic_DNA"/>
</dbReference>
<keyword evidence="4" id="KW-1185">Reference proteome</keyword>
<evidence type="ECO:0000256" key="2">
    <source>
        <dbReference type="SAM" id="MobiDB-lite"/>
    </source>
</evidence>
<gene>
    <name evidence="3" type="ORF">M0813_25780</name>
</gene>
<feature type="region of interest" description="Disordered" evidence="2">
    <location>
        <begin position="78"/>
        <end position="134"/>
    </location>
</feature>